<name>A0A517PZG8_9PLAN</name>
<evidence type="ECO:0000313" key="1">
    <source>
        <dbReference type="EMBL" id="QDT24779.1"/>
    </source>
</evidence>
<sequence length="277" mass="30387">MRKRRQVKLIKEPQLTDLIELNGVQLTPVIEFFPPDFSREDRAMPTGGAAREEWEPYWKSCLADSGIEGLNPIERGSCYVATSEISAEQLARALPVFLEDCGGLAELEDAESRPILSGGLALSACRHGILVLPTCCSDIGDLENWQTAAGYTGQSWEMLWIGHPWLSMKFQDPWLVLSRPHESGGRVGSGDFSPEPLTEPDLWAHIRLFKLITSKQLELLLGPLGVKLVPADLQIYQAFSEPGVSIRFVNAEACTTLPVTTDSVGRFPGQPLGNAAT</sequence>
<accession>A0A517PZG8</accession>
<proteinExistence type="predicted"/>
<gene>
    <name evidence="1" type="ORF">Enr10x_00710</name>
</gene>
<dbReference type="Proteomes" id="UP000315647">
    <property type="component" value="Chromosome"/>
</dbReference>
<evidence type="ECO:0000313" key="2">
    <source>
        <dbReference type="Proteomes" id="UP000315647"/>
    </source>
</evidence>
<keyword evidence="2" id="KW-1185">Reference proteome</keyword>
<protein>
    <submittedName>
        <fullName evidence="1">Uncharacterized protein</fullName>
    </submittedName>
</protein>
<dbReference type="EMBL" id="CP037421">
    <property type="protein sequence ID" value="QDT24779.1"/>
    <property type="molecule type" value="Genomic_DNA"/>
</dbReference>
<dbReference type="AlphaFoldDB" id="A0A517PZG8"/>
<organism evidence="1 2">
    <name type="scientific">Gimesia panareensis</name>
    <dbReference type="NCBI Taxonomy" id="2527978"/>
    <lineage>
        <taxon>Bacteria</taxon>
        <taxon>Pseudomonadati</taxon>
        <taxon>Planctomycetota</taxon>
        <taxon>Planctomycetia</taxon>
        <taxon>Planctomycetales</taxon>
        <taxon>Planctomycetaceae</taxon>
        <taxon>Gimesia</taxon>
    </lineage>
</organism>
<reference evidence="1 2" key="1">
    <citation type="submission" date="2019-03" db="EMBL/GenBank/DDBJ databases">
        <title>Deep-cultivation of Planctomycetes and their phenomic and genomic characterization uncovers novel biology.</title>
        <authorList>
            <person name="Wiegand S."/>
            <person name="Jogler M."/>
            <person name="Boedeker C."/>
            <person name="Pinto D."/>
            <person name="Vollmers J."/>
            <person name="Rivas-Marin E."/>
            <person name="Kohn T."/>
            <person name="Peeters S.H."/>
            <person name="Heuer A."/>
            <person name="Rast P."/>
            <person name="Oberbeckmann S."/>
            <person name="Bunk B."/>
            <person name="Jeske O."/>
            <person name="Meyerdierks A."/>
            <person name="Storesund J.E."/>
            <person name="Kallscheuer N."/>
            <person name="Luecker S."/>
            <person name="Lage O.M."/>
            <person name="Pohl T."/>
            <person name="Merkel B.J."/>
            <person name="Hornburger P."/>
            <person name="Mueller R.-W."/>
            <person name="Bruemmer F."/>
            <person name="Labrenz M."/>
            <person name="Spormann A.M."/>
            <person name="Op den Camp H."/>
            <person name="Overmann J."/>
            <person name="Amann R."/>
            <person name="Jetten M.S.M."/>
            <person name="Mascher T."/>
            <person name="Medema M.H."/>
            <person name="Devos D.P."/>
            <person name="Kaster A.-K."/>
            <person name="Ovreas L."/>
            <person name="Rohde M."/>
            <person name="Galperin M.Y."/>
            <person name="Jogler C."/>
        </authorList>
    </citation>
    <scope>NUCLEOTIDE SEQUENCE [LARGE SCALE GENOMIC DNA]</scope>
    <source>
        <strain evidence="1 2">Enr10</strain>
    </source>
</reference>